<dbReference type="EMBL" id="ML978956">
    <property type="protein sequence ID" value="KAF1934002.1"/>
    <property type="molecule type" value="Genomic_DNA"/>
</dbReference>
<accession>A0A6A5S1K4</accession>
<dbReference type="SUPFAM" id="SSF56601">
    <property type="entry name" value="beta-lactamase/transpeptidase-like"/>
    <property type="match status" value="1"/>
</dbReference>
<dbReference type="Gene3D" id="3.40.710.10">
    <property type="entry name" value="DD-peptidase/beta-lactamase superfamily"/>
    <property type="match status" value="1"/>
</dbReference>
<evidence type="ECO:0000313" key="2">
    <source>
        <dbReference type="EMBL" id="KAF1934002.1"/>
    </source>
</evidence>
<name>A0A6A5S1K4_9PLEO</name>
<dbReference type="RefSeq" id="XP_033454250.1">
    <property type="nucleotide sequence ID" value="XM_033594892.1"/>
</dbReference>
<dbReference type="InterPro" id="IPR012338">
    <property type="entry name" value="Beta-lactam/transpept-like"/>
</dbReference>
<dbReference type="PANTHER" id="PTHR43283">
    <property type="entry name" value="BETA-LACTAMASE-RELATED"/>
    <property type="match status" value="1"/>
</dbReference>
<proteinExistence type="predicted"/>
<organism evidence="2 3">
    <name type="scientific">Didymella exigua CBS 183.55</name>
    <dbReference type="NCBI Taxonomy" id="1150837"/>
    <lineage>
        <taxon>Eukaryota</taxon>
        <taxon>Fungi</taxon>
        <taxon>Dikarya</taxon>
        <taxon>Ascomycota</taxon>
        <taxon>Pezizomycotina</taxon>
        <taxon>Dothideomycetes</taxon>
        <taxon>Pleosporomycetidae</taxon>
        <taxon>Pleosporales</taxon>
        <taxon>Pleosporineae</taxon>
        <taxon>Didymellaceae</taxon>
        <taxon>Didymella</taxon>
    </lineage>
</organism>
<evidence type="ECO:0000313" key="3">
    <source>
        <dbReference type="Proteomes" id="UP000800082"/>
    </source>
</evidence>
<dbReference type="PANTHER" id="PTHR43283:SF3">
    <property type="entry name" value="BETA-LACTAMASE FAMILY PROTEIN (AFU_ORTHOLOGUE AFUA_5G07500)"/>
    <property type="match status" value="1"/>
</dbReference>
<sequence>MPLSDQGVQGVKQLLDAVTSEGPSGAPGLAFHAVDKSGKTLVEHQAGNLSIDSKQAVNEDTLFWIASCTKLVTAVGLLQLVEQGKIGLDDAEAIKKYAPEISKKQVYPDGVNGVDQENQVTLRMLLSHTAGFGYSFFDPRLRAPGNIEGQMGDVNDILNTRLVNQPGSMWEYGLNIDWAGIVLERLTGQRLGEYFKEHIFAPLGVDTAGATMFPPSSARSNLAEIHQRSPDSGELRVRDHVYGLPLQQDSAEKQDAYFQSGGAGLFAKPKEYVKILAAILNEGTSPTTGKQILKPETAALFWENQIPNHSALPSTMPLPRLLQETSSNTSFQRPDFARGGPPPANPELVNASPEFYPQPGNPPQGWTYAGFLTIEAGPSGRGKNTIWWMGLANCFWWIDREKGVAGFLAGQVLPNGDPKVIPAWFMCEKTIYDNLQ</sequence>
<feature type="domain" description="Beta-lactamase-related" evidence="1">
    <location>
        <begin position="23"/>
        <end position="408"/>
    </location>
</feature>
<reference evidence="2" key="1">
    <citation type="journal article" date="2020" name="Stud. Mycol.">
        <title>101 Dothideomycetes genomes: a test case for predicting lifestyles and emergence of pathogens.</title>
        <authorList>
            <person name="Haridas S."/>
            <person name="Albert R."/>
            <person name="Binder M."/>
            <person name="Bloem J."/>
            <person name="Labutti K."/>
            <person name="Salamov A."/>
            <person name="Andreopoulos B."/>
            <person name="Baker S."/>
            <person name="Barry K."/>
            <person name="Bills G."/>
            <person name="Bluhm B."/>
            <person name="Cannon C."/>
            <person name="Castanera R."/>
            <person name="Culley D."/>
            <person name="Daum C."/>
            <person name="Ezra D."/>
            <person name="Gonzalez J."/>
            <person name="Henrissat B."/>
            <person name="Kuo A."/>
            <person name="Liang C."/>
            <person name="Lipzen A."/>
            <person name="Lutzoni F."/>
            <person name="Magnuson J."/>
            <person name="Mondo S."/>
            <person name="Nolan M."/>
            <person name="Ohm R."/>
            <person name="Pangilinan J."/>
            <person name="Park H.-J."/>
            <person name="Ramirez L."/>
            <person name="Alfaro M."/>
            <person name="Sun H."/>
            <person name="Tritt A."/>
            <person name="Yoshinaga Y."/>
            <person name="Zwiers L.-H."/>
            <person name="Turgeon B."/>
            <person name="Goodwin S."/>
            <person name="Spatafora J."/>
            <person name="Crous P."/>
            <person name="Grigoriev I."/>
        </authorList>
    </citation>
    <scope>NUCLEOTIDE SEQUENCE</scope>
    <source>
        <strain evidence="2">CBS 183.55</strain>
    </source>
</reference>
<dbReference type="InterPro" id="IPR050789">
    <property type="entry name" value="Diverse_Enzym_Activities"/>
</dbReference>
<gene>
    <name evidence="2" type="ORF">M421DRAFT_51066</name>
</gene>
<dbReference type="Pfam" id="PF00144">
    <property type="entry name" value="Beta-lactamase"/>
    <property type="match status" value="1"/>
</dbReference>
<evidence type="ECO:0000259" key="1">
    <source>
        <dbReference type="Pfam" id="PF00144"/>
    </source>
</evidence>
<dbReference type="InterPro" id="IPR001466">
    <property type="entry name" value="Beta-lactam-related"/>
</dbReference>
<protein>
    <submittedName>
        <fullName evidence="2">Beta-lactamase/transpeptidase-like protein</fullName>
    </submittedName>
</protein>
<dbReference type="GeneID" id="54352560"/>
<dbReference type="Proteomes" id="UP000800082">
    <property type="component" value="Unassembled WGS sequence"/>
</dbReference>
<keyword evidence="3" id="KW-1185">Reference proteome</keyword>
<dbReference type="OrthoDB" id="428260at2759"/>
<dbReference type="AlphaFoldDB" id="A0A6A5S1K4"/>